<evidence type="ECO:0000313" key="2">
    <source>
        <dbReference type="EMBL" id="GFC56238.1"/>
    </source>
</evidence>
<organism evidence="2">
    <name type="scientific">Tanacetum cinerariifolium</name>
    <name type="common">Dalmatian daisy</name>
    <name type="synonym">Chrysanthemum cinerariifolium</name>
    <dbReference type="NCBI Taxonomy" id="118510"/>
    <lineage>
        <taxon>Eukaryota</taxon>
        <taxon>Viridiplantae</taxon>
        <taxon>Streptophyta</taxon>
        <taxon>Embryophyta</taxon>
        <taxon>Tracheophyta</taxon>
        <taxon>Spermatophyta</taxon>
        <taxon>Magnoliopsida</taxon>
        <taxon>eudicotyledons</taxon>
        <taxon>Gunneridae</taxon>
        <taxon>Pentapetalae</taxon>
        <taxon>asterids</taxon>
        <taxon>campanulids</taxon>
        <taxon>Asterales</taxon>
        <taxon>Asteraceae</taxon>
        <taxon>Asteroideae</taxon>
        <taxon>Anthemideae</taxon>
        <taxon>Anthemidinae</taxon>
        <taxon>Tanacetum</taxon>
    </lineage>
</organism>
<dbReference type="AlphaFoldDB" id="A0A699Q3E1"/>
<feature type="compositionally biased region" description="Polar residues" evidence="1">
    <location>
        <begin position="111"/>
        <end position="127"/>
    </location>
</feature>
<comment type="caution">
    <text evidence="2">The sequence shown here is derived from an EMBL/GenBank/DDBJ whole genome shotgun (WGS) entry which is preliminary data.</text>
</comment>
<proteinExistence type="predicted"/>
<evidence type="ECO:0000256" key="1">
    <source>
        <dbReference type="SAM" id="MobiDB-lite"/>
    </source>
</evidence>
<dbReference type="EMBL" id="BKCJ010968559">
    <property type="protein sequence ID" value="GFC56238.1"/>
    <property type="molecule type" value="Genomic_DNA"/>
</dbReference>
<accession>A0A699Q3E1</accession>
<feature type="region of interest" description="Disordered" evidence="1">
    <location>
        <begin position="101"/>
        <end position="137"/>
    </location>
</feature>
<reference evidence="2" key="1">
    <citation type="journal article" date="2019" name="Sci. Rep.">
        <title>Draft genome of Tanacetum cinerariifolium, the natural source of mosquito coil.</title>
        <authorList>
            <person name="Yamashiro T."/>
            <person name="Shiraishi A."/>
            <person name="Satake H."/>
            <person name="Nakayama K."/>
        </authorList>
    </citation>
    <scope>NUCLEOTIDE SEQUENCE</scope>
</reference>
<gene>
    <name evidence="2" type="ORF">Tci_828208</name>
</gene>
<name>A0A699Q3E1_TANCI</name>
<protein>
    <submittedName>
        <fullName evidence="2">Uncharacterized protein</fullName>
    </submittedName>
</protein>
<sequence length="137" mass="15726">MKNDTVCKQNGSTVFLKEREQYFEKQDLEAQLQDKNIAIIKLKKLIKKMKGKGVNTNFKKQSILEKPPLQPIKNQLVSPRESIGSNDKVHNYYLEEAKNKAQLQKDKALNSKPSMQQSTRLPNTANGSKPKPRNFNQ</sequence>
<feature type="region of interest" description="Disordered" evidence="1">
    <location>
        <begin position="70"/>
        <end position="89"/>
    </location>
</feature>